<dbReference type="EMBL" id="QJKF01000032">
    <property type="protein sequence ID" value="PXX52627.1"/>
    <property type="molecule type" value="Genomic_DNA"/>
</dbReference>
<feature type="compositionally biased region" description="Polar residues" evidence="1">
    <location>
        <begin position="397"/>
        <end position="414"/>
    </location>
</feature>
<comment type="caution">
    <text evidence="3">The sequence shown here is derived from an EMBL/GenBank/DDBJ whole genome shotgun (WGS) entry which is preliminary data.</text>
</comment>
<accession>A0A318JN44</accession>
<dbReference type="AlphaFoldDB" id="A0A318JN44"/>
<dbReference type="Proteomes" id="UP000247569">
    <property type="component" value="Unassembled WGS sequence"/>
</dbReference>
<gene>
    <name evidence="3" type="ORF">DFR70_13212</name>
</gene>
<evidence type="ECO:0000313" key="3">
    <source>
        <dbReference type="EMBL" id="PXX52627.1"/>
    </source>
</evidence>
<dbReference type="OrthoDB" id="4500869at2"/>
<reference evidence="3 4" key="1">
    <citation type="submission" date="2018-05" db="EMBL/GenBank/DDBJ databases">
        <title>Genomic Encyclopedia of Type Strains, Phase IV (KMG-IV): sequencing the most valuable type-strain genomes for metagenomic binning, comparative biology and taxonomic classification.</title>
        <authorList>
            <person name="Goeker M."/>
        </authorList>
    </citation>
    <scope>NUCLEOTIDE SEQUENCE [LARGE SCALE GENOMIC DNA]</scope>
    <source>
        <strain evidence="3 4">DSM 44704</strain>
    </source>
</reference>
<organism evidence="3 4">
    <name type="scientific">Nocardia tenerifensis</name>
    <dbReference type="NCBI Taxonomy" id="228006"/>
    <lineage>
        <taxon>Bacteria</taxon>
        <taxon>Bacillati</taxon>
        <taxon>Actinomycetota</taxon>
        <taxon>Actinomycetes</taxon>
        <taxon>Mycobacteriales</taxon>
        <taxon>Nocardiaceae</taxon>
        <taxon>Nocardia</taxon>
    </lineage>
</organism>
<dbReference type="RefSeq" id="WP_040741993.1">
    <property type="nucleotide sequence ID" value="NZ_QJKF01000032.1"/>
</dbReference>
<evidence type="ECO:0000256" key="1">
    <source>
        <dbReference type="SAM" id="MobiDB-lite"/>
    </source>
</evidence>
<proteinExistence type="predicted"/>
<feature type="region of interest" description="Disordered" evidence="1">
    <location>
        <begin position="397"/>
        <end position="418"/>
    </location>
</feature>
<feature type="domain" description="DUF7257" evidence="2">
    <location>
        <begin position="87"/>
        <end position="278"/>
    </location>
</feature>
<dbReference type="Pfam" id="PF23918">
    <property type="entry name" value="DUF7257"/>
    <property type="match status" value="1"/>
</dbReference>
<dbReference type="Gene3D" id="2.60.120.560">
    <property type="entry name" value="Exo-inulinase, domain 1"/>
    <property type="match status" value="1"/>
</dbReference>
<dbReference type="InterPro" id="IPR055681">
    <property type="entry name" value="DUF7257"/>
</dbReference>
<keyword evidence="4" id="KW-1185">Reference proteome</keyword>
<evidence type="ECO:0000313" key="4">
    <source>
        <dbReference type="Proteomes" id="UP000247569"/>
    </source>
</evidence>
<evidence type="ECO:0000259" key="2">
    <source>
        <dbReference type="Pfam" id="PF23918"/>
    </source>
</evidence>
<protein>
    <recommendedName>
        <fullName evidence="2">DUF7257 domain-containing protein</fullName>
    </recommendedName>
</protein>
<sequence length="474" mass="49050">MTSPDKSVPAGAYVGDPDATNNVGYLQKVTWEGARDSVVSGVLGSFSGITAIGGNWKAITEKSQTATTTAQSRSADASSTVADAQTATTANAATIAALTARQTGEQTSGSTFSDDFERTELGTGYTIYKFGRVADLQIVSGQVQLNQKGDEGTGNVVALSKMALKTDDQSVSAVMGRANQAANTGTTLFIRSAADLTSFVYADIRANAVRLGRGTRTTAMSYTGWVNAPTTVSTGDTVTLQATGSNYQVLVNGVPVAAYNDSAKSSPVGAANRSFGFDSSYYWSGLFGYFSFAIAGLTAADLAPMPVTGFGWALARTSSSNAVQPAGSRAVVAGTFDTARQLSGVTVSSLGAGQIQVPSSGWYRMTVGLNYVAAMTGELRADLWWAPSSSATWQQLRTGPKTNQLRSETVQSGTDGDGNPIYTTNTYGYASSVSATFVVYLPAGALVAPGYGSAVSNSLVGPHTYFDGALINRS</sequence>
<name>A0A318JN44_9NOCA</name>